<dbReference type="InterPro" id="IPR029039">
    <property type="entry name" value="Flavoprotein-like_sf"/>
</dbReference>
<reference evidence="3" key="1">
    <citation type="submission" date="2009-12" db="EMBL/GenBank/DDBJ databases">
        <title>Complete sequence of Treponema primitia strain ZAS-2.</title>
        <authorList>
            <person name="Tetu S.G."/>
            <person name="Matson E."/>
            <person name="Ren Q."/>
            <person name="Seshadri R."/>
            <person name="Elbourne L."/>
            <person name="Hassan K.A."/>
            <person name="Durkin A."/>
            <person name="Radune D."/>
            <person name="Mohamoud Y."/>
            <person name="Shay R."/>
            <person name="Jin S."/>
            <person name="Zhang X."/>
            <person name="Lucey K."/>
            <person name="Ballor N.R."/>
            <person name="Ottesen E."/>
            <person name="Rosenthal R."/>
            <person name="Allen A."/>
            <person name="Leadbetter J.R."/>
            <person name="Paulsen I.T."/>
        </authorList>
    </citation>
    <scope>NUCLEOTIDE SEQUENCE [LARGE SCALE GENOMIC DNA]</scope>
    <source>
        <strain evidence="3">ATCC BAA-887 / DSM 12427 / ZAS-2</strain>
    </source>
</reference>
<dbReference type="PANTHER" id="PTHR39201:SF1">
    <property type="entry name" value="FLAVODOXIN-LIKE DOMAIN-CONTAINING PROTEIN"/>
    <property type="match status" value="1"/>
</dbReference>
<dbReference type="OrthoDB" id="9806505at2"/>
<dbReference type="Gene3D" id="3.40.50.360">
    <property type="match status" value="1"/>
</dbReference>
<feature type="domain" description="Flavodoxin-like" evidence="1">
    <location>
        <begin position="3"/>
        <end position="158"/>
    </location>
</feature>
<dbReference type="Pfam" id="PF12682">
    <property type="entry name" value="Flavodoxin_4"/>
    <property type="match status" value="1"/>
</dbReference>
<dbReference type="RefSeq" id="WP_015709308.1">
    <property type="nucleotide sequence ID" value="NC_015578.1"/>
</dbReference>
<keyword evidence="3" id="KW-1185">Reference proteome</keyword>
<dbReference type="PROSITE" id="PS50902">
    <property type="entry name" value="FLAVODOXIN_LIKE"/>
    <property type="match status" value="1"/>
</dbReference>
<dbReference type="KEGG" id="tpi:TREPR_0725"/>
<dbReference type="eggNOG" id="COG0716">
    <property type="taxonomic scope" value="Bacteria"/>
</dbReference>
<evidence type="ECO:0000313" key="2">
    <source>
        <dbReference type="EMBL" id="AEF83542.1"/>
    </source>
</evidence>
<dbReference type="InterPro" id="IPR008254">
    <property type="entry name" value="Flavodoxin/NO_synth"/>
</dbReference>
<protein>
    <submittedName>
        <fullName evidence="2">Flavodoxin</fullName>
    </submittedName>
</protein>
<dbReference type="AlphaFoldDB" id="F5YJG1"/>
<dbReference type="HOGENOM" id="CLU_068890_1_2_12"/>
<name>F5YJG1_TREPZ</name>
<gene>
    <name evidence="2" type="ordered locus">TREPR_0725</name>
</gene>
<dbReference type="STRING" id="545694.TREPR_0725"/>
<dbReference type="SUPFAM" id="SSF52218">
    <property type="entry name" value="Flavoproteins"/>
    <property type="match status" value="1"/>
</dbReference>
<dbReference type="PANTHER" id="PTHR39201">
    <property type="entry name" value="EXPORTED PROTEIN-RELATED"/>
    <property type="match status" value="1"/>
</dbReference>
<evidence type="ECO:0000259" key="1">
    <source>
        <dbReference type="PROSITE" id="PS50902"/>
    </source>
</evidence>
<proteinExistence type="predicted"/>
<reference evidence="2 3" key="2">
    <citation type="journal article" date="2011" name="ISME J.">
        <title>RNA-seq reveals cooperative metabolic interactions between two termite-gut spirochete species in co-culture.</title>
        <authorList>
            <person name="Rosenthal A.Z."/>
            <person name="Matson E.G."/>
            <person name="Eldar A."/>
            <person name="Leadbetter J.R."/>
        </authorList>
    </citation>
    <scope>NUCLEOTIDE SEQUENCE [LARGE SCALE GENOMIC DNA]</scope>
    <source>
        <strain evidence="3">ATCC BAA-887 / DSM 12427 / ZAS-2</strain>
    </source>
</reference>
<dbReference type="EMBL" id="CP001843">
    <property type="protein sequence ID" value="AEF83542.1"/>
    <property type="molecule type" value="Genomic_DNA"/>
</dbReference>
<accession>F5YJG1</accession>
<dbReference type="Proteomes" id="UP000009223">
    <property type="component" value="Chromosome"/>
</dbReference>
<dbReference type="GO" id="GO:0010181">
    <property type="term" value="F:FMN binding"/>
    <property type="evidence" value="ECO:0007669"/>
    <property type="project" value="InterPro"/>
</dbReference>
<organism evidence="2 3">
    <name type="scientific">Treponema primitia (strain ATCC BAA-887 / DSM 12427 / ZAS-2)</name>
    <dbReference type="NCBI Taxonomy" id="545694"/>
    <lineage>
        <taxon>Bacteria</taxon>
        <taxon>Pseudomonadati</taxon>
        <taxon>Spirochaetota</taxon>
        <taxon>Spirochaetia</taxon>
        <taxon>Spirochaetales</taxon>
        <taxon>Treponemataceae</taxon>
        <taxon>Treponema</taxon>
    </lineage>
</organism>
<evidence type="ECO:0000313" key="3">
    <source>
        <dbReference type="Proteomes" id="UP000009223"/>
    </source>
</evidence>
<sequence>MKTLVIYYSYEGNSALAAEEIKKAAGADLLELKTEDDTRRTGLAKYFWGGKQVVTHQSPKLKPYTVNPGDYELIIIGGPVWAGSPAPALQSFLGETKITGKRIALFVTHAGGKGKALDKLKALLPGNTIAGEIDLVNPGKQERAAVSKQIGDWVKAIQA</sequence>